<reference evidence="2" key="1">
    <citation type="journal article" date="2018" name="Genome Announc.">
        <title>Draft Genome Sequence of Mycobacterium montefiorense Isolated from Japanese Black Salamander (Hynobius nigrescens).</title>
        <authorList>
            <person name="Fukano H."/>
            <person name="Yoshida M."/>
            <person name="Shimizu A."/>
            <person name="Iwao H."/>
            <person name="Katayama Y."/>
            <person name="Omatsu T."/>
            <person name="Mizutani T."/>
            <person name="Kurata O."/>
            <person name="Wada S."/>
            <person name="Hoshino Y."/>
        </authorList>
    </citation>
    <scope>NUCLEOTIDE SEQUENCE</scope>
    <source>
        <strain evidence="2">BS</strain>
    </source>
</reference>
<dbReference type="InterPro" id="IPR018490">
    <property type="entry name" value="cNMP-bd_dom_sf"/>
</dbReference>
<dbReference type="EMBL" id="BFCH01000018">
    <property type="protein sequence ID" value="GBG38692.1"/>
    <property type="molecule type" value="Genomic_DNA"/>
</dbReference>
<name>A0AA37PJC1_9MYCO</name>
<reference evidence="3" key="3">
    <citation type="journal article" date="2022" name="Microbiol. Resour. Announc.">
        <title>Draft Genome Sequences of Eight Mycobacterium montefiorense Strains Isolated from Salamanders in Captivity.</title>
        <authorList>
            <person name="Komine T."/>
            <person name="Ihara H."/>
            <person name="Fukano H."/>
            <person name="Hoshino Y."/>
            <person name="Kurata O."/>
            <person name="Wada S."/>
        </authorList>
    </citation>
    <scope>NUCLEOTIDE SEQUENCE</scope>
    <source>
        <strain evidence="3">NJB18185</strain>
    </source>
</reference>
<dbReference type="EMBL" id="BQYH01000005">
    <property type="protein sequence ID" value="GKU70942.1"/>
    <property type="molecule type" value="Genomic_DNA"/>
</dbReference>
<dbReference type="InterPro" id="IPR000595">
    <property type="entry name" value="cNMP-bd_dom"/>
</dbReference>
<protein>
    <recommendedName>
        <fullName evidence="1">Cyclic nucleotide-binding domain-containing protein</fullName>
    </recommendedName>
</protein>
<reference evidence="4" key="2">
    <citation type="submission" date="2018-04" db="EMBL/GenBank/DDBJ databases">
        <title>Draft genome sequence of Mycobacterium montefiorense isolated from Japanese black salamander.</title>
        <authorList>
            <person name="Fukano H."/>
            <person name="Yoshida M."/>
            <person name="Shimizu A."/>
            <person name="Iwao H."/>
            <person name="Kurata O."/>
            <person name="Katayama Y."/>
            <person name="Omatsu T."/>
            <person name="Mizutani T."/>
            <person name="Wada S."/>
            <person name="Hoshino Y."/>
        </authorList>
    </citation>
    <scope>NUCLEOTIDE SEQUENCE [LARGE SCALE GENOMIC DNA]</scope>
    <source>
        <strain evidence="4">BS</strain>
    </source>
</reference>
<evidence type="ECO:0000313" key="4">
    <source>
        <dbReference type="Proteomes" id="UP000245060"/>
    </source>
</evidence>
<gene>
    <name evidence="2" type="ORF">MmonteBS_30640</name>
    <name evidence="3" type="ORF">NJB18185_07190</name>
</gene>
<proteinExistence type="predicted"/>
<feature type="domain" description="Cyclic nucleotide-binding" evidence="1">
    <location>
        <begin position="577"/>
        <end position="650"/>
    </location>
</feature>
<sequence length="681" mass="75416">MVAGALAVETDRSKLLIRDPYGKSLIASVGPILHSRELLQSSAEYGRTVALRQHVQISSGADHLEVDRPQALEAGGCDTTRNEAEASLDLLLPARIRESIELNYYSKVNAGLSLGQVVRDPSFLQDPFSHLALFPDHGVIHMRDVAHRIVDLIENVSKIKLSERSPLRLDFMKSYGCLIAYAHDIGMSDLNPFGRTVHAEFGAHEAFGAVFDEIVDILWTANVGNLAWRVLRLTSAGVFEGSPQRILRELVALAFAHSKSAVPIATLNNTKALRKVMLHVLGRPLEALYHEKQLKKSRTDDERAHHQAARQEAISPKALAEHRAVLLSGHYTDFEATAFAWLDVKVPQALEFIVDVVDAIRYLRCADALRQRGTELRTSGSYQIFIDQQTANAVYALRDSEGRTFLLEGESPLNAGEANLAGAEVTQEGDLRLAFYRGCFGSDEAVRRAAHNASVVVDDIQADVVESFVGVEGAQDSPHRGCVLLEHTEDNPDFAPLVADLVVKRSPGLKDRVRCVPALRDAPEPERRRFLAAHAIEWDREKRTTFLRNVATRGYKTDHIDIDLGFRDARLGHLVNGECLTQAGARASFVYIALTSGLRGWPTGGYESFRIHPWELLGITGVIRGDFRVATVVAESDADVLIIPKDVYLRHWHRSYTPAEFCDLMRTIGQPEHQQPAARAG</sequence>
<organism evidence="3 5">
    <name type="scientific">Mycobacterium montefiorense</name>
    <dbReference type="NCBI Taxonomy" id="154654"/>
    <lineage>
        <taxon>Bacteria</taxon>
        <taxon>Bacillati</taxon>
        <taxon>Actinomycetota</taxon>
        <taxon>Actinomycetes</taxon>
        <taxon>Mycobacteriales</taxon>
        <taxon>Mycobacteriaceae</taxon>
        <taxon>Mycobacterium</taxon>
        <taxon>Mycobacterium simiae complex</taxon>
    </lineage>
</organism>
<dbReference type="Proteomes" id="UP001139505">
    <property type="component" value="Unassembled WGS sequence"/>
</dbReference>
<dbReference type="Proteomes" id="UP000245060">
    <property type="component" value="Unassembled WGS sequence"/>
</dbReference>
<accession>A0AA37PJC1</accession>
<dbReference type="AlphaFoldDB" id="A0AA37PJC1"/>
<evidence type="ECO:0000313" key="3">
    <source>
        <dbReference type="EMBL" id="GKU70942.1"/>
    </source>
</evidence>
<reference evidence="3" key="4">
    <citation type="submission" date="2022-04" db="EMBL/GenBank/DDBJ databases">
        <authorList>
            <person name="Komine T."/>
            <person name="Fukano H."/>
            <person name="Wada S."/>
        </authorList>
    </citation>
    <scope>NUCLEOTIDE SEQUENCE</scope>
    <source>
        <strain evidence="3">NJB18185</strain>
    </source>
</reference>
<comment type="caution">
    <text evidence="3">The sequence shown here is derived from an EMBL/GenBank/DDBJ whole genome shotgun (WGS) entry which is preliminary data.</text>
</comment>
<dbReference type="SUPFAM" id="SSF51206">
    <property type="entry name" value="cAMP-binding domain-like"/>
    <property type="match status" value="1"/>
</dbReference>
<dbReference type="PROSITE" id="PS50042">
    <property type="entry name" value="CNMP_BINDING_3"/>
    <property type="match status" value="1"/>
</dbReference>
<keyword evidence="4" id="KW-1185">Reference proteome</keyword>
<evidence type="ECO:0000313" key="5">
    <source>
        <dbReference type="Proteomes" id="UP001139505"/>
    </source>
</evidence>
<evidence type="ECO:0000259" key="1">
    <source>
        <dbReference type="PROSITE" id="PS50042"/>
    </source>
</evidence>
<evidence type="ECO:0000313" key="2">
    <source>
        <dbReference type="EMBL" id="GBG38692.1"/>
    </source>
</evidence>